<keyword evidence="10" id="KW-1185">Reference proteome</keyword>
<evidence type="ECO:0000256" key="5">
    <source>
        <dbReference type="ARBA" id="ARBA00022989"/>
    </source>
</evidence>
<evidence type="ECO:0000256" key="7">
    <source>
        <dbReference type="RuleBase" id="RU363032"/>
    </source>
</evidence>
<evidence type="ECO:0000256" key="4">
    <source>
        <dbReference type="ARBA" id="ARBA00022692"/>
    </source>
</evidence>
<dbReference type="InterPro" id="IPR000515">
    <property type="entry name" value="MetI-like"/>
</dbReference>
<evidence type="ECO:0000259" key="8">
    <source>
        <dbReference type="PROSITE" id="PS50928"/>
    </source>
</evidence>
<evidence type="ECO:0000256" key="2">
    <source>
        <dbReference type="ARBA" id="ARBA00022448"/>
    </source>
</evidence>
<evidence type="ECO:0000313" key="10">
    <source>
        <dbReference type="Proteomes" id="UP000295388"/>
    </source>
</evidence>
<keyword evidence="3" id="KW-1003">Cell membrane</keyword>
<keyword evidence="6 7" id="KW-0472">Membrane</keyword>
<comment type="subcellular location">
    <subcellularLocation>
        <location evidence="1 7">Cell membrane</location>
        <topology evidence="1 7">Multi-pass membrane protein</topology>
    </subcellularLocation>
</comment>
<organism evidence="9 10">
    <name type="scientific">Kribbella caucasensis</name>
    <dbReference type="NCBI Taxonomy" id="2512215"/>
    <lineage>
        <taxon>Bacteria</taxon>
        <taxon>Bacillati</taxon>
        <taxon>Actinomycetota</taxon>
        <taxon>Actinomycetes</taxon>
        <taxon>Propionibacteriales</taxon>
        <taxon>Kribbellaceae</taxon>
        <taxon>Kribbella</taxon>
    </lineage>
</organism>
<dbReference type="SUPFAM" id="SSF161098">
    <property type="entry name" value="MetI-like"/>
    <property type="match status" value="1"/>
</dbReference>
<dbReference type="Gene3D" id="1.10.3720.10">
    <property type="entry name" value="MetI-like"/>
    <property type="match status" value="1"/>
</dbReference>
<dbReference type="GO" id="GO:0055085">
    <property type="term" value="P:transmembrane transport"/>
    <property type="evidence" value="ECO:0007669"/>
    <property type="project" value="InterPro"/>
</dbReference>
<comment type="caution">
    <text evidence="9">The sequence shown here is derived from an EMBL/GenBank/DDBJ whole genome shotgun (WGS) entry which is preliminary data.</text>
</comment>
<dbReference type="GO" id="GO:0005886">
    <property type="term" value="C:plasma membrane"/>
    <property type="evidence" value="ECO:0007669"/>
    <property type="project" value="UniProtKB-SubCell"/>
</dbReference>
<feature type="transmembrane region" description="Helical" evidence="7">
    <location>
        <begin position="121"/>
        <end position="148"/>
    </location>
</feature>
<dbReference type="PANTHER" id="PTHR43744:SF12">
    <property type="entry name" value="ABC TRANSPORTER PERMEASE PROTEIN MG189-RELATED"/>
    <property type="match status" value="1"/>
</dbReference>
<name>A0A4V3CAF6_9ACTN</name>
<accession>A0A4V3CAF6</accession>
<proteinExistence type="inferred from homology"/>
<dbReference type="PROSITE" id="PS50928">
    <property type="entry name" value="ABC_TM1"/>
    <property type="match status" value="1"/>
</dbReference>
<keyword evidence="2 7" id="KW-0813">Transport</keyword>
<evidence type="ECO:0000256" key="3">
    <source>
        <dbReference type="ARBA" id="ARBA00022475"/>
    </source>
</evidence>
<sequence length="293" mass="31864">MNEPMATFASSNDRQRPAVFAALRSVQVLTLLLLVIAGLGPLYWTIKGAVSPPPELLSNPLRLWPAEPEPGNFASAFTELGVGRYLSNTMQIVFGSWAVQLFVALTAGFAFSVLKPRIGRYVYGAILATMFVPYTVSLVSLFLTVLHVPFLGVNLLDTYWAIWLPAGANAFNVLLATRFFDALPRELFDAAKVDGASTWQLLTRIVLPMSRPVIAVISLLAVMHSWKEFIWPLVVITDPARQPISVALVNLADQAPLDELIAAMAMALAPPVLVFLVLQRYVVAGLGFSGVKG</sequence>
<keyword evidence="5 7" id="KW-1133">Transmembrane helix</keyword>
<feature type="transmembrane region" description="Helical" evidence="7">
    <location>
        <begin position="201"/>
        <end position="223"/>
    </location>
</feature>
<dbReference type="InterPro" id="IPR035906">
    <property type="entry name" value="MetI-like_sf"/>
</dbReference>
<dbReference type="PANTHER" id="PTHR43744">
    <property type="entry name" value="ABC TRANSPORTER PERMEASE PROTEIN MG189-RELATED-RELATED"/>
    <property type="match status" value="1"/>
</dbReference>
<gene>
    <name evidence="9" type="ORF">EV643_106347</name>
</gene>
<protein>
    <submittedName>
        <fullName evidence="9">Multiple sugar transport system permease protein</fullName>
    </submittedName>
</protein>
<dbReference type="RefSeq" id="WP_202869562.1">
    <property type="nucleotide sequence ID" value="NZ_SNWQ01000006.1"/>
</dbReference>
<feature type="domain" description="ABC transmembrane type-1" evidence="8">
    <location>
        <begin position="86"/>
        <end position="279"/>
    </location>
</feature>
<feature type="transmembrane region" description="Helical" evidence="7">
    <location>
        <begin position="260"/>
        <end position="278"/>
    </location>
</feature>
<keyword evidence="4 7" id="KW-0812">Transmembrane</keyword>
<dbReference type="EMBL" id="SNWQ01000006">
    <property type="protein sequence ID" value="TDO49377.1"/>
    <property type="molecule type" value="Genomic_DNA"/>
</dbReference>
<dbReference type="Pfam" id="PF00528">
    <property type="entry name" value="BPD_transp_1"/>
    <property type="match status" value="1"/>
</dbReference>
<evidence type="ECO:0000313" key="9">
    <source>
        <dbReference type="EMBL" id="TDO49377.1"/>
    </source>
</evidence>
<comment type="similarity">
    <text evidence="7">Belongs to the binding-protein-dependent transport system permease family.</text>
</comment>
<feature type="transmembrane region" description="Helical" evidence="7">
    <location>
        <begin position="92"/>
        <end position="114"/>
    </location>
</feature>
<dbReference type="AlphaFoldDB" id="A0A4V3CAF6"/>
<dbReference type="CDD" id="cd06261">
    <property type="entry name" value="TM_PBP2"/>
    <property type="match status" value="1"/>
</dbReference>
<feature type="transmembrane region" description="Helical" evidence="7">
    <location>
        <begin position="160"/>
        <end position="180"/>
    </location>
</feature>
<keyword evidence="9" id="KW-0762">Sugar transport</keyword>
<feature type="transmembrane region" description="Helical" evidence="7">
    <location>
        <begin position="21"/>
        <end position="44"/>
    </location>
</feature>
<dbReference type="Proteomes" id="UP000295388">
    <property type="component" value="Unassembled WGS sequence"/>
</dbReference>
<reference evidence="9 10" key="1">
    <citation type="submission" date="2019-03" db="EMBL/GenBank/DDBJ databases">
        <title>Genomic Encyclopedia of Type Strains, Phase III (KMG-III): the genomes of soil and plant-associated and newly described type strains.</title>
        <authorList>
            <person name="Whitman W."/>
        </authorList>
    </citation>
    <scope>NUCLEOTIDE SEQUENCE [LARGE SCALE GENOMIC DNA]</scope>
    <source>
        <strain evidence="9 10">VKM Ac-2527</strain>
    </source>
</reference>
<evidence type="ECO:0000256" key="1">
    <source>
        <dbReference type="ARBA" id="ARBA00004651"/>
    </source>
</evidence>
<evidence type="ECO:0000256" key="6">
    <source>
        <dbReference type="ARBA" id="ARBA00023136"/>
    </source>
</evidence>